<dbReference type="AlphaFoldDB" id="A0A0N0U5I9"/>
<proteinExistence type="predicted"/>
<reference evidence="2 3" key="1">
    <citation type="submission" date="2015-07" db="EMBL/GenBank/DDBJ databases">
        <title>The genome of Melipona quadrifasciata.</title>
        <authorList>
            <person name="Pan H."/>
            <person name="Kapheim K."/>
        </authorList>
    </citation>
    <scope>NUCLEOTIDE SEQUENCE [LARGE SCALE GENOMIC DNA]</scope>
    <source>
        <strain evidence="2">0111107301</strain>
        <tissue evidence="2">Whole body</tissue>
    </source>
</reference>
<dbReference type="GO" id="GO:0044547">
    <property type="term" value="F:DNA topoisomerase binding"/>
    <property type="evidence" value="ECO:0007669"/>
    <property type="project" value="TreeGrafter"/>
</dbReference>
<dbReference type="GO" id="GO:0000793">
    <property type="term" value="C:condensed chromosome"/>
    <property type="evidence" value="ECO:0007669"/>
    <property type="project" value="TreeGrafter"/>
</dbReference>
<dbReference type="Gene3D" id="3.30.420.10">
    <property type="entry name" value="Ribonuclease H-like superfamily/Ribonuclease H"/>
    <property type="match status" value="2"/>
</dbReference>
<evidence type="ECO:0000313" key="3">
    <source>
        <dbReference type="Proteomes" id="UP000053105"/>
    </source>
</evidence>
<name>A0A0N0U5I9_9HYME</name>
<dbReference type="GO" id="GO:0000014">
    <property type="term" value="F:single-stranded DNA endodeoxyribonuclease activity"/>
    <property type="evidence" value="ECO:0007669"/>
    <property type="project" value="TreeGrafter"/>
</dbReference>
<dbReference type="OrthoDB" id="7600185at2759"/>
<dbReference type="Pfam" id="PF17906">
    <property type="entry name" value="HTH_48"/>
    <property type="match status" value="1"/>
</dbReference>
<dbReference type="GO" id="GO:0006303">
    <property type="term" value="P:double-strand break repair via nonhomologous end joining"/>
    <property type="evidence" value="ECO:0007669"/>
    <property type="project" value="TreeGrafter"/>
</dbReference>
<dbReference type="GO" id="GO:0003690">
    <property type="term" value="F:double-stranded DNA binding"/>
    <property type="evidence" value="ECO:0007669"/>
    <property type="project" value="TreeGrafter"/>
</dbReference>
<gene>
    <name evidence="2" type="ORF">WN51_14546</name>
</gene>
<dbReference type="InterPro" id="IPR052709">
    <property type="entry name" value="Transposase-MT_Hybrid"/>
</dbReference>
<feature type="domain" description="Mos1 transposase HTH" evidence="1">
    <location>
        <begin position="11"/>
        <end position="42"/>
    </location>
</feature>
<dbReference type="PANTHER" id="PTHR46060:SF2">
    <property type="entry name" value="HISTONE-LYSINE N-METHYLTRANSFERASE SETMAR"/>
    <property type="match status" value="1"/>
</dbReference>
<dbReference type="InterPro" id="IPR036397">
    <property type="entry name" value="RNaseH_sf"/>
</dbReference>
<dbReference type="GO" id="GO:0046975">
    <property type="term" value="F:histone H3K36 methyltransferase activity"/>
    <property type="evidence" value="ECO:0007669"/>
    <property type="project" value="TreeGrafter"/>
</dbReference>
<protein>
    <submittedName>
        <fullName evidence="2">Histone-lysine N-methyltransferase SETMAR</fullName>
    </submittedName>
</protein>
<keyword evidence="2" id="KW-0489">Methyltransferase</keyword>
<dbReference type="GO" id="GO:0044774">
    <property type="term" value="P:mitotic DNA integrity checkpoint signaling"/>
    <property type="evidence" value="ECO:0007669"/>
    <property type="project" value="TreeGrafter"/>
</dbReference>
<dbReference type="STRING" id="166423.A0A0N0U5I9"/>
<dbReference type="GO" id="GO:0000729">
    <property type="term" value="P:DNA double-strand break processing"/>
    <property type="evidence" value="ECO:0007669"/>
    <property type="project" value="TreeGrafter"/>
</dbReference>
<sequence length="235" mass="27317">MGKIQKEGKQTQGANKICAVYSGGAVAERTVRKWFARFKAGDFNLKDQERSSRASTTDEDQIKTLIENNPCYTIRKLAEMLNMSKSTIHEHFVKPGYINRFDHPPYSPNLALSDFHLFQYTPLQNSLNGKNFNSLAEIDNVRPHVSLITRQKLLELGWDVLSHPPYLPDLAPSDFYLFRSLQNFLNGKNFNSLAEIKNHVEKFFVEKPERFWNDGIFKLLERWRKVIEQNGTYMI</sequence>
<accession>A0A0N0U5I9</accession>
<dbReference type="Proteomes" id="UP000053105">
    <property type="component" value="Unassembled WGS sequence"/>
</dbReference>
<dbReference type="GO" id="GO:0032259">
    <property type="term" value="P:methylation"/>
    <property type="evidence" value="ECO:0007669"/>
    <property type="project" value="UniProtKB-KW"/>
</dbReference>
<keyword evidence="2" id="KW-0808">Transferase</keyword>
<dbReference type="Gene3D" id="1.10.10.1450">
    <property type="match status" value="1"/>
</dbReference>
<dbReference type="GO" id="GO:0003697">
    <property type="term" value="F:single-stranded DNA binding"/>
    <property type="evidence" value="ECO:0007669"/>
    <property type="project" value="TreeGrafter"/>
</dbReference>
<dbReference type="GO" id="GO:0031297">
    <property type="term" value="P:replication fork processing"/>
    <property type="evidence" value="ECO:0007669"/>
    <property type="project" value="TreeGrafter"/>
</dbReference>
<dbReference type="InterPro" id="IPR041426">
    <property type="entry name" value="Mos1_HTH"/>
</dbReference>
<organism evidence="2 3">
    <name type="scientific">Melipona quadrifasciata</name>
    <dbReference type="NCBI Taxonomy" id="166423"/>
    <lineage>
        <taxon>Eukaryota</taxon>
        <taxon>Metazoa</taxon>
        <taxon>Ecdysozoa</taxon>
        <taxon>Arthropoda</taxon>
        <taxon>Hexapoda</taxon>
        <taxon>Insecta</taxon>
        <taxon>Pterygota</taxon>
        <taxon>Neoptera</taxon>
        <taxon>Endopterygota</taxon>
        <taxon>Hymenoptera</taxon>
        <taxon>Apocrita</taxon>
        <taxon>Aculeata</taxon>
        <taxon>Apoidea</taxon>
        <taxon>Anthophila</taxon>
        <taxon>Apidae</taxon>
        <taxon>Melipona</taxon>
    </lineage>
</organism>
<dbReference type="GO" id="GO:0015074">
    <property type="term" value="P:DNA integration"/>
    <property type="evidence" value="ECO:0007669"/>
    <property type="project" value="TreeGrafter"/>
</dbReference>
<dbReference type="EMBL" id="KQ435773">
    <property type="protein sequence ID" value="KOX75124.1"/>
    <property type="molecule type" value="Genomic_DNA"/>
</dbReference>
<dbReference type="GO" id="GO:0042800">
    <property type="term" value="F:histone H3K4 methyltransferase activity"/>
    <property type="evidence" value="ECO:0007669"/>
    <property type="project" value="TreeGrafter"/>
</dbReference>
<dbReference type="GO" id="GO:0005634">
    <property type="term" value="C:nucleus"/>
    <property type="evidence" value="ECO:0007669"/>
    <property type="project" value="TreeGrafter"/>
</dbReference>
<dbReference type="GO" id="GO:0035861">
    <property type="term" value="C:site of double-strand break"/>
    <property type="evidence" value="ECO:0007669"/>
    <property type="project" value="TreeGrafter"/>
</dbReference>
<dbReference type="PANTHER" id="PTHR46060">
    <property type="entry name" value="MARINER MOS1 TRANSPOSASE-LIKE PROTEIN"/>
    <property type="match status" value="1"/>
</dbReference>
<evidence type="ECO:0000313" key="2">
    <source>
        <dbReference type="EMBL" id="KOX75124.1"/>
    </source>
</evidence>
<evidence type="ECO:0000259" key="1">
    <source>
        <dbReference type="Pfam" id="PF17906"/>
    </source>
</evidence>
<keyword evidence="3" id="KW-1185">Reference proteome</keyword>